<protein>
    <submittedName>
        <fullName evidence="1">Uncharacterized protein</fullName>
    </submittedName>
</protein>
<dbReference type="AlphaFoldDB" id="A0A2L2TRS0"/>
<accession>A0A2L2TRS0</accession>
<name>A0A2L2TRS0_9HYPO</name>
<reference evidence="2" key="1">
    <citation type="submission" date="2014-10" db="EMBL/GenBank/DDBJ databases">
        <authorList>
            <person name="King R."/>
        </authorList>
    </citation>
    <scope>NUCLEOTIDE SEQUENCE [LARGE SCALE GENOMIC DNA]</scope>
    <source>
        <strain evidence="2">A3/5</strain>
    </source>
</reference>
<evidence type="ECO:0000313" key="1">
    <source>
        <dbReference type="EMBL" id="CEI67887.1"/>
    </source>
</evidence>
<keyword evidence="2" id="KW-1185">Reference proteome</keyword>
<sequence length="175" mass="20591">MRQFNLLSNFNNVGARTWDSKEVDPNHGRKKQVHWQYKNSLGITEEGKMMNRFGNCDETYPFLQMLCWRSSLTGTSEQWSFGIRDNISGLSLVKRFLDDKDMYENLLVDETLRRKWVTIGEKGSKVWQYDIGHLWQPYINCRYLLRVAGIDNQVNFEPKTVILDVILDEPLNPPE</sequence>
<dbReference type="EMBL" id="LN649231">
    <property type="protein sequence ID" value="CEI67887.1"/>
    <property type="molecule type" value="Genomic_DNA"/>
</dbReference>
<proteinExistence type="predicted"/>
<evidence type="ECO:0000313" key="2">
    <source>
        <dbReference type="Proteomes" id="UP000245910"/>
    </source>
</evidence>
<dbReference type="Proteomes" id="UP000245910">
    <property type="component" value="Chromosome III"/>
</dbReference>
<organism evidence="1 2">
    <name type="scientific">Fusarium venenatum</name>
    <dbReference type="NCBI Taxonomy" id="56646"/>
    <lineage>
        <taxon>Eukaryota</taxon>
        <taxon>Fungi</taxon>
        <taxon>Dikarya</taxon>
        <taxon>Ascomycota</taxon>
        <taxon>Pezizomycotina</taxon>
        <taxon>Sordariomycetes</taxon>
        <taxon>Hypocreomycetidae</taxon>
        <taxon>Hypocreales</taxon>
        <taxon>Nectriaceae</taxon>
        <taxon>Fusarium</taxon>
    </lineage>
</organism>